<dbReference type="Proteomes" id="UP000330807">
    <property type="component" value="Unassembled WGS sequence"/>
</dbReference>
<keyword evidence="1" id="KW-0812">Transmembrane</keyword>
<keyword evidence="1" id="KW-1133">Transmembrane helix</keyword>
<dbReference type="EMBL" id="CABWIH010000050">
    <property type="protein sequence ID" value="VWM01613.1"/>
    <property type="molecule type" value="Genomic_DNA"/>
</dbReference>
<name>A0A5K1JDR7_9ACTN</name>
<feature type="transmembrane region" description="Helical" evidence="1">
    <location>
        <begin position="214"/>
        <end position="233"/>
    </location>
</feature>
<organism evidence="2 3">
    <name type="scientific">Collinsella aerofaciens</name>
    <dbReference type="NCBI Taxonomy" id="74426"/>
    <lineage>
        <taxon>Bacteria</taxon>
        <taxon>Bacillati</taxon>
        <taxon>Actinomycetota</taxon>
        <taxon>Coriobacteriia</taxon>
        <taxon>Coriobacteriales</taxon>
        <taxon>Coriobacteriaceae</taxon>
        <taxon>Collinsella</taxon>
    </lineage>
</organism>
<dbReference type="Pfam" id="PF07751">
    <property type="entry name" value="Abi_2"/>
    <property type="match status" value="1"/>
</dbReference>
<dbReference type="AlphaFoldDB" id="A0A5K1JDR7"/>
<sequence length="377" mass="43165">MKERPLIPAEQQVAHLAEWGVRFDIMSPKDAVAFLRDKNFFFKVKAFAKCFSTYRSPASEGYGRYVNLDFAYLAELTRLDHHLREHILSMTLDIEHYMKVHLNRTMMDDGADGKEVLDLLFAHERLRKERMLEERFDPSGSEAAVERMKAIADRLDGVGGSERAMLFLEILHIAEDQTLGIDPEHLERSVSYLGDSNYTRDLANKYGRREDMYVWNYLELVSFGGIIALYKFYFYDLRRERSQEAESVKQLLFPVKALRNAAAHNGNVLNTIGQRLQKPVGSIATAAREELGIDQELVALTKRFPVIHDFTALVLCFDRIVSDADARSEKAAGLRTLRGRFLEHADYFEKQIELDRGIRMLGEVMRSGADVISSSSL</sequence>
<evidence type="ECO:0000256" key="1">
    <source>
        <dbReference type="SAM" id="Phobius"/>
    </source>
</evidence>
<dbReference type="RefSeq" id="WP_156064094.1">
    <property type="nucleotide sequence ID" value="NZ_CABWIH010000050.1"/>
</dbReference>
<evidence type="ECO:0000313" key="2">
    <source>
        <dbReference type="EMBL" id="VWM01613.1"/>
    </source>
</evidence>
<dbReference type="InterPro" id="IPR011664">
    <property type="entry name" value="Abi_system_AbiD/AbiF-like"/>
</dbReference>
<accession>A0A5K1JDR7</accession>
<gene>
    <name evidence="2" type="ORF">LMKDKBCB_02204</name>
</gene>
<evidence type="ECO:0000313" key="3">
    <source>
        <dbReference type="Proteomes" id="UP000330807"/>
    </source>
</evidence>
<protein>
    <submittedName>
        <fullName evidence="2">Abi-like protein</fullName>
    </submittedName>
</protein>
<keyword evidence="1" id="KW-0472">Membrane</keyword>
<reference evidence="2 3" key="1">
    <citation type="submission" date="2019-10" db="EMBL/GenBank/DDBJ databases">
        <authorList>
            <person name="Wolf R A."/>
        </authorList>
    </citation>
    <scope>NUCLEOTIDE SEQUENCE [LARGE SCALE GENOMIC DNA]</scope>
    <source>
        <strain evidence="2">Collinsella_aerofaciens_AK_138A</strain>
    </source>
</reference>
<proteinExistence type="predicted"/>